<name>A0A0F9MNP6_9ZZZZ</name>
<proteinExistence type="predicted"/>
<reference evidence="1" key="1">
    <citation type="journal article" date="2015" name="Nature">
        <title>Complex archaea that bridge the gap between prokaryotes and eukaryotes.</title>
        <authorList>
            <person name="Spang A."/>
            <person name="Saw J.H."/>
            <person name="Jorgensen S.L."/>
            <person name="Zaremba-Niedzwiedzka K."/>
            <person name="Martijn J."/>
            <person name="Lind A.E."/>
            <person name="van Eijk R."/>
            <person name="Schleper C."/>
            <person name="Guy L."/>
            <person name="Ettema T.J."/>
        </authorList>
    </citation>
    <scope>NUCLEOTIDE SEQUENCE</scope>
</reference>
<protein>
    <submittedName>
        <fullName evidence="1">Uncharacterized protein</fullName>
    </submittedName>
</protein>
<comment type="caution">
    <text evidence="1">The sequence shown here is derived from an EMBL/GenBank/DDBJ whole genome shotgun (WGS) entry which is preliminary data.</text>
</comment>
<sequence length="111" mass="12593">MPDPNNRLPGIPRIQWDDEIQLTSTSAVSPKDLDRAMFDLNRAIGMVRKYTSADLGPQIRLIRTRKVKGEPAALPRLRVRWTAHALNFGPRLHKKDPRFSAIGVEDVAREP</sequence>
<evidence type="ECO:0000313" key="1">
    <source>
        <dbReference type="EMBL" id="KKN08955.1"/>
    </source>
</evidence>
<gene>
    <name evidence="1" type="ORF">LCGC14_1051440</name>
</gene>
<accession>A0A0F9MNP6</accession>
<organism evidence="1">
    <name type="scientific">marine sediment metagenome</name>
    <dbReference type="NCBI Taxonomy" id="412755"/>
    <lineage>
        <taxon>unclassified sequences</taxon>
        <taxon>metagenomes</taxon>
        <taxon>ecological metagenomes</taxon>
    </lineage>
</organism>
<dbReference type="EMBL" id="LAZR01004399">
    <property type="protein sequence ID" value="KKN08955.1"/>
    <property type="molecule type" value="Genomic_DNA"/>
</dbReference>
<dbReference type="AlphaFoldDB" id="A0A0F9MNP6"/>